<proteinExistence type="predicted"/>
<protein>
    <submittedName>
        <fullName evidence="2">GM25029</fullName>
    </submittedName>
</protein>
<organism evidence="3">
    <name type="scientific">Drosophila sechellia</name>
    <name type="common">Fruit fly</name>
    <dbReference type="NCBI Taxonomy" id="7238"/>
    <lineage>
        <taxon>Eukaryota</taxon>
        <taxon>Metazoa</taxon>
        <taxon>Ecdysozoa</taxon>
        <taxon>Arthropoda</taxon>
        <taxon>Hexapoda</taxon>
        <taxon>Insecta</taxon>
        <taxon>Pterygota</taxon>
        <taxon>Neoptera</taxon>
        <taxon>Endopterygota</taxon>
        <taxon>Diptera</taxon>
        <taxon>Brachycera</taxon>
        <taxon>Muscomorpha</taxon>
        <taxon>Ephydroidea</taxon>
        <taxon>Drosophilidae</taxon>
        <taxon>Drosophila</taxon>
        <taxon>Sophophora</taxon>
    </lineage>
</organism>
<keyword evidence="3" id="KW-1185">Reference proteome</keyword>
<dbReference type="Proteomes" id="UP000001292">
    <property type="component" value="Unassembled WGS sequence"/>
</dbReference>
<evidence type="ECO:0000313" key="2">
    <source>
        <dbReference type="EMBL" id="EDW52721.1"/>
    </source>
</evidence>
<reference evidence="2 3" key="1">
    <citation type="journal article" date="2007" name="Nature">
        <title>Evolution of genes and genomes on the Drosophila phylogeny.</title>
        <authorList>
            <consortium name="Drosophila 12 Genomes Consortium"/>
            <person name="Clark A.G."/>
            <person name="Eisen M.B."/>
            <person name="Smith D.R."/>
            <person name="Bergman C.M."/>
            <person name="Oliver B."/>
            <person name="Markow T.A."/>
            <person name="Kaufman T.C."/>
            <person name="Kellis M."/>
            <person name="Gelbart W."/>
            <person name="Iyer V.N."/>
            <person name="Pollard D.A."/>
            <person name="Sackton T.B."/>
            <person name="Larracuente A.M."/>
            <person name="Singh N.D."/>
            <person name="Abad J.P."/>
            <person name="Abt D.N."/>
            <person name="Adryan B."/>
            <person name="Aguade M."/>
            <person name="Akashi H."/>
            <person name="Anderson W.W."/>
            <person name="Aquadro C.F."/>
            <person name="Ardell D.H."/>
            <person name="Arguello R."/>
            <person name="Artieri C.G."/>
            <person name="Barbash D.A."/>
            <person name="Barker D."/>
            <person name="Barsanti P."/>
            <person name="Batterham P."/>
            <person name="Batzoglou S."/>
            <person name="Begun D."/>
            <person name="Bhutkar A."/>
            <person name="Blanco E."/>
            <person name="Bosak S.A."/>
            <person name="Bradley R.K."/>
            <person name="Brand A.D."/>
            <person name="Brent M.R."/>
            <person name="Brooks A.N."/>
            <person name="Brown R.H."/>
            <person name="Butlin R.K."/>
            <person name="Caggese C."/>
            <person name="Calvi B.R."/>
            <person name="Bernardo de Carvalho A."/>
            <person name="Caspi A."/>
            <person name="Castrezana S."/>
            <person name="Celniker S.E."/>
            <person name="Chang J.L."/>
            <person name="Chapple C."/>
            <person name="Chatterji S."/>
            <person name="Chinwalla A."/>
            <person name="Civetta A."/>
            <person name="Clifton S.W."/>
            <person name="Comeron J.M."/>
            <person name="Costello J.C."/>
            <person name="Coyne J.A."/>
            <person name="Daub J."/>
            <person name="David R.G."/>
            <person name="Delcher A.L."/>
            <person name="Delehaunty K."/>
            <person name="Do C.B."/>
            <person name="Ebling H."/>
            <person name="Edwards K."/>
            <person name="Eickbush T."/>
            <person name="Evans J.D."/>
            <person name="Filipski A."/>
            <person name="Findeiss S."/>
            <person name="Freyhult E."/>
            <person name="Fulton L."/>
            <person name="Fulton R."/>
            <person name="Garcia A.C."/>
            <person name="Gardiner A."/>
            <person name="Garfield D.A."/>
            <person name="Garvin B.E."/>
            <person name="Gibson G."/>
            <person name="Gilbert D."/>
            <person name="Gnerre S."/>
            <person name="Godfrey J."/>
            <person name="Good R."/>
            <person name="Gotea V."/>
            <person name="Gravely B."/>
            <person name="Greenberg A.J."/>
            <person name="Griffiths-Jones S."/>
            <person name="Gross S."/>
            <person name="Guigo R."/>
            <person name="Gustafson E.A."/>
            <person name="Haerty W."/>
            <person name="Hahn M.W."/>
            <person name="Halligan D.L."/>
            <person name="Halpern A.L."/>
            <person name="Halter G.M."/>
            <person name="Han M.V."/>
            <person name="Heger A."/>
            <person name="Hillier L."/>
            <person name="Hinrichs A.S."/>
            <person name="Holmes I."/>
            <person name="Hoskins R.A."/>
            <person name="Hubisz M.J."/>
            <person name="Hultmark D."/>
            <person name="Huntley M.A."/>
            <person name="Jaffe D.B."/>
            <person name="Jagadeeshan S."/>
            <person name="Jeck W.R."/>
            <person name="Johnson J."/>
            <person name="Jones C.D."/>
            <person name="Jordan W.C."/>
            <person name="Karpen G.H."/>
            <person name="Kataoka E."/>
            <person name="Keightley P.D."/>
            <person name="Kheradpour P."/>
            <person name="Kirkness E.F."/>
            <person name="Koerich L.B."/>
            <person name="Kristiansen K."/>
            <person name="Kudrna D."/>
            <person name="Kulathinal R.J."/>
            <person name="Kumar S."/>
            <person name="Kwok R."/>
            <person name="Lander E."/>
            <person name="Langley C.H."/>
            <person name="Lapoint R."/>
            <person name="Lazzaro B.P."/>
            <person name="Lee S.J."/>
            <person name="Levesque L."/>
            <person name="Li R."/>
            <person name="Lin C.F."/>
            <person name="Lin M.F."/>
            <person name="Lindblad-Toh K."/>
            <person name="Llopart A."/>
            <person name="Long M."/>
            <person name="Low L."/>
            <person name="Lozovsky E."/>
            <person name="Lu J."/>
            <person name="Luo M."/>
            <person name="Machado C.A."/>
            <person name="Makalowski W."/>
            <person name="Marzo M."/>
            <person name="Matsuda M."/>
            <person name="Matzkin L."/>
            <person name="McAllister B."/>
            <person name="McBride C.S."/>
            <person name="McKernan B."/>
            <person name="McKernan K."/>
            <person name="Mendez-Lago M."/>
            <person name="Minx P."/>
            <person name="Mollenhauer M.U."/>
            <person name="Montooth K."/>
            <person name="Mount S.M."/>
            <person name="Mu X."/>
            <person name="Myers E."/>
            <person name="Negre B."/>
            <person name="Newfeld S."/>
            <person name="Nielsen R."/>
            <person name="Noor M.A."/>
            <person name="O'Grady P."/>
            <person name="Pachter L."/>
            <person name="Papaceit M."/>
            <person name="Parisi M.J."/>
            <person name="Parisi M."/>
            <person name="Parts L."/>
            <person name="Pedersen J.S."/>
            <person name="Pesole G."/>
            <person name="Phillippy A.M."/>
            <person name="Ponting C.P."/>
            <person name="Pop M."/>
            <person name="Porcelli D."/>
            <person name="Powell J.R."/>
            <person name="Prohaska S."/>
            <person name="Pruitt K."/>
            <person name="Puig M."/>
            <person name="Quesneville H."/>
            <person name="Ram K.R."/>
            <person name="Rand D."/>
            <person name="Rasmussen M.D."/>
            <person name="Reed L.K."/>
            <person name="Reenan R."/>
            <person name="Reily A."/>
            <person name="Remington K.A."/>
            <person name="Rieger T.T."/>
            <person name="Ritchie M.G."/>
            <person name="Robin C."/>
            <person name="Rogers Y.H."/>
            <person name="Rohde C."/>
            <person name="Rozas J."/>
            <person name="Rubenfield M.J."/>
            <person name="Ruiz A."/>
            <person name="Russo S."/>
            <person name="Salzberg S.L."/>
            <person name="Sanchez-Gracia A."/>
            <person name="Saranga D.J."/>
            <person name="Sato H."/>
            <person name="Schaeffer S.W."/>
            <person name="Schatz M.C."/>
            <person name="Schlenke T."/>
            <person name="Schwartz R."/>
            <person name="Segarra C."/>
            <person name="Singh R.S."/>
            <person name="Sirot L."/>
            <person name="Sirota M."/>
            <person name="Sisneros N.B."/>
            <person name="Smith C.D."/>
            <person name="Smith T.F."/>
            <person name="Spieth J."/>
            <person name="Stage D.E."/>
            <person name="Stark A."/>
            <person name="Stephan W."/>
            <person name="Strausberg R.L."/>
            <person name="Strempel S."/>
            <person name="Sturgill D."/>
            <person name="Sutton G."/>
            <person name="Sutton G.G."/>
            <person name="Tao W."/>
            <person name="Teichmann S."/>
            <person name="Tobari Y.N."/>
            <person name="Tomimura Y."/>
            <person name="Tsolas J.M."/>
            <person name="Valente V.L."/>
            <person name="Venter E."/>
            <person name="Venter J.C."/>
            <person name="Vicario S."/>
            <person name="Vieira F.G."/>
            <person name="Vilella A.J."/>
            <person name="Villasante A."/>
            <person name="Walenz B."/>
            <person name="Wang J."/>
            <person name="Wasserman M."/>
            <person name="Watts T."/>
            <person name="Wilson D."/>
            <person name="Wilson R.K."/>
            <person name="Wing R.A."/>
            <person name="Wolfner M.F."/>
            <person name="Wong A."/>
            <person name="Wong G.K."/>
            <person name="Wu C.I."/>
            <person name="Wu G."/>
            <person name="Yamamoto D."/>
            <person name="Yang H.P."/>
            <person name="Yang S.P."/>
            <person name="Yorke J.A."/>
            <person name="Yoshida K."/>
            <person name="Zdobnov E."/>
            <person name="Zhang P."/>
            <person name="Zhang Y."/>
            <person name="Zimin A.V."/>
            <person name="Baldwin J."/>
            <person name="Abdouelleil A."/>
            <person name="Abdulkadir J."/>
            <person name="Abebe A."/>
            <person name="Abera B."/>
            <person name="Abreu J."/>
            <person name="Acer S.C."/>
            <person name="Aftuck L."/>
            <person name="Alexander A."/>
            <person name="An P."/>
            <person name="Anderson E."/>
            <person name="Anderson S."/>
            <person name="Arachi H."/>
            <person name="Azer M."/>
            <person name="Bachantsang P."/>
            <person name="Barry A."/>
            <person name="Bayul T."/>
            <person name="Berlin A."/>
            <person name="Bessette D."/>
            <person name="Bloom T."/>
            <person name="Blye J."/>
            <person name="Boguslavskiy L."/>
            <person name="Bonnet C."/>
            <person name="Boukhgalter B."/>
            <person name="Bourzgui I."/>
            <person name="Brown A."/>
            <person name="Cahill P."/>
            <person name="Channer S."/>
            <person name="Cheshatsang Y."/>
            <person name="Chuda L."/>
            <person name="Citroen M."/>
            <person name="Collymore A."/>
            <person name="Cooke P."/>
            <person name="Costello M."/>
            <person name="D'Aco K."/>
            <person name="Daza R."/>
            <person name="De Haan G."/>
            <person name="DeGray S."/>
            <person name="DeMaso C."/>
            <person name="Dhargay N."/>
            <person name="Dooley K."/>
            <person name="Dooley E."/>
            <person name="Doricent M."/>
            <person name="Dorje P."/>
            <person name="Dorjee K."/>
            <person name="Dupes A."/>
            <person name="Elong R."/>
            <person name="Falk J."/>
            <person name="Farina A."/>
            <person name="Faro S."/>
            <person name="Ferguson D."/>
            <person name="Fisher S."/>
            <person name="Foley C.D."/>
            <person name="Franke A."/>
            <person name="Friedrich D."/>
            <person name="Gadbois L."/>
            <person name="Gearin G."/>
            <person name="Gearin C.R."/>
            <person name="Giannoukos G."/>
            <person name="Goode T."/>
            <person name="Graham J."/>
            <person name="Grandbois E."/>
            <person name="Grewal S."/>
            <person name="Gyaltsen K."/>
            <person name="Hafez N."/>
            <person name="Hagos B."/>
            <person name="Hall J."/>
            <person name="Henson C."/>
            <person name="Hollinger A."/>
            <person name="Honan T."/>
            <person name="Huard M.D."/>
            <person name="Hughes L."/>
            <person name="Hurhula B."/>
            <person name="Husby M.E."/>
            <person name="Kamat A."/>
            <person name="Kanga B."/>
            <person name="Kashin S."/>
            <person name="Khazanovich D."/>
            <person name="Kisner P."/>
            <person name="Lance K."/>
            <person name="Lara M."/>
            <person name="Lee W."/>
            <person name="Lennon N."/>
            <person name="Letendre F."/>
            <person name="LeVine R."/>
            <person name="Lipovsky A."/>
            <person name="Liu X."/>
            <person name="Liu J."/>
            <person name="Liu S."/>
            <person name="Lokyitsang T."/>
            <person name="Lokyitsang Y."/>
            <person name="Lubonja R."/>
            <person name="Lui A."/>
            <person name="MacDonald P."/>
            <person name="Magnisalis V."/>
            <person name="Maru K."/>
            <person name="Matthews C."/>
            <person name="McCusker W."/>
            <person name="McDonough S."/>
            <person name="Mehta T."/>
            <person name="Meldrim J."/>
            <person name="Meneus L."/>
            <person name="Mihai O."/>
            <person name="Mihalev A."/>
            <person name="Mihova T."/>
            <person name="Mittelman R."/>
            <person name="Mlenga V."/>
            <person name="Montmayeur A."/>
            <person name="Mulrain L."/>
            <person name="Navidi A."/>
            <person name="Naylor J."/>
            <person name="Negash T."/>
            <person name="Nguyen T."/>
            <person name="Nguyen N."/>
            <person name="Nicol R."/>
            <person name="Norbu C."/>
            <person name="Norbu N."/>
            <person name="Novod N."/>
            <person name="O'Neill B."/>
            <person name="Osman S."/>
            <person name="Markiewicz E."/>
            <person name="Oyono O.L."/>
            <person name="Patti C."/>
            <person name="Phunkhang P."/>
            <person name="Pierre F."/>
            <person name="Priest M."/>
            <person name="Raghuraman S."/>
            <person name="Rege F."/>
            <person name="Reyes R."/>
            <person name="Rise C."/>
            <person name="Rogov P."/>
            <person name="Ross K."/>
            <person name="Ryan E."/>
            <person name="Settipalli S."/>
            <person name="Shea T."/>
            <person name="Sherpa N."/>
            <person name="Shi L."/>
            <person name="Shih D."/>
            <person name="Sparrow T."/>
            <person name="Spaulding J."/>
            <person name="Stalker J."/>
            <person name="Stange-Thomann N."/>
            <person name="Stavropoulos S."/>
            <person name="Stone C."/>
            <person name="Strader C."/>
            <person name="Tesfaye S."/>
            <person name="Thomson T."/>
            <person name="Thoulutsang Y."/>
            <person name="Thoulutsang D."/>
            <person name="Topham K."/>
            <person name="Topping I."/>
            <person name="Tsamla T."/>
            <person name="Vassiliev H."/>
            <person name="Vo A."/>
            <person name="Wangchuk T."/>
            <person name="Wangdi T."/>
            <person name="Weiand M."/>
            <person name="Wilkinson J."/>
            <person name="Wilson A."/>
            <person name="Yadav S."/>
            <person name="Young G."/>
            <person name="Yu Q."/>
            <person name="Zembek L."/>
            <person name="Zhong D."/>
            <person name="Zimmer A."/>
            <person name="Zwirko Z."/>
            <person name="Jaffe D.B."/>
            <person name="Alvarez P."/>
            <person name="Brockman W."/>
            <person name="Butler J."/>
            <person name="Chin C."/>
            <person name="Gnerre S."/>
            <person name="Grabherr M."/>
            <person name="Kleber M."/>
            <person name="Mauceli E."/>
            <person name="MacCallum I."/>
        </authorList>
    </citation>
    <scope>NUCLEOTIDE SEQUENCE [LARGE SCALE GENOMIC DNA]</scope>
    <source>
        <strain evidence="3">Rob3c / Tucson 14021-0248.25</strain>
    </source>
</reference>
<dbReference type="HOGENOM" id="CLU_1929788_0_0_1"/>
<dbReference type="EMBL" id="CH481213">
    <property type="protein sequence ID" value="EDW52721.1"/>
    <property type="molecule type" value="Genomic_DNA"/>
</dbReference>
<feature type="compositionally biased region" description="Basic and acidic residues" evidence="1">
    <location>
        <begin position="96"/>
        <end position="112"/>
    </location>
</feature>
<gene>
    <name evidence="2" type="primary">Dsec\GM25029</name>
    <name evidence="2" type="ORF">Dsec_GM25029</name>
</gene>
<evidence type="ECO:0000313" key="3">
    <source>
        <dbReference type="Proteomes" id="UP000001292"/>
    </source>
</evidence>
<dbReference type="AlphaFoldDB" id="B4IMV5"/>
<accession>B4IMV5</accession>
<evidence type="ECO:0000256" key="1">
    <source>
        <dbReference type="SAM" id="MobiDB-lite"/>
    </source>
</evidence>
<feature type="region of interest" description="Disordered" evidence="1">
    <location>
        <begin position="61"/>
        <end position="131"/>
    </location>
</feature>
<feature type="compositionally biased region" description="Low complexity" evidence="1">
    <location>
        <begin position="61"/>
        <end position="70"/>
    </location>
</feature>
<name>B4IMV5_DROSE</name>
<sequence>MIFCWWLPPSQTTLSASTTKDSSHDHGTTMIRVQLEDDGGHYQISRMTLVYGTVEEYQRATTGETTKETTQNVWKLRRKTTEERPLTTPTQRRPQTPHEDNIPQRKGLRDNKFFSPGKRLRDRSTWLSVPQ</sequence>